<dbReference type="AlphaFoldDB" id="A0A4S1DX23"/>
<comment type="caution">
    <text evidence="2">The sequence shown here is derived from an EMBL/GenBank/DDBJ whole genome shotgun (WGS) entry which is preliminary data.</text>
</comment>
<evidence type="ECO:0000256" key="1">
    <source>
        <dbReference type="SAM" id="SignalP"/>
    </source>
</evidence>
<accession>A0A4S1DX23</accession>
<feature type="chain" id="PRO_5020473882" evidence="1">
    <location>
        <begin position="26"/>
        <end position="263"/>
    </location>
</feature>
<dbReference type="Gene3D" id="2.60.120.260">
    <property type="entry name" value="Galactose-binding domain-like"/>
    <property type="match status" value="1"/>
</dbReference>
<dbReference type="Proteomes" id="UP000307602">
    <property type="component" value="Unassembled WGS sequence"/>
</dbReference>
<evidence type="ECO:0000313" key="3">
    <source>
        <dbReference type="Proteomes" id="UP000307602"/>
    </source>
</evidence>
<dbReference type="OrthoDB" id="9768039at2"/>
<organism evidence="2 3">
    <name type="scientific">Flavivirga rizhaonensis</name>
    <dbReference type="NCBI Taxonomy" id="2559571"/>
    <lineage>
        <taxon>Bacteria</taxon>
        <taxon>Pseudomonadati</taxon>
        <taxon>Bacteroidota</taxon>
        <taxon>Flavobacteriia</taxon>
        <taxon>Flavobacteriales</taxon>
        <taxon>Flavobacteriaceae</taxon>
        <taxon>Flavivirga</taxon>
    </lineage>
</organism>
<feature type="signal peptide" evidence="1">
    <location>
        <begin position="1"/>
        <end position="25"/>
    </location>
</feature>
<gene>
    <name evidence="2" type="ORF">EM932_10575</name>
</gene>
<keyword evidence="3" id="KW-1185">Reference proteome</keyword>
<evidence type="ECO:0000313" key="2">
    <source>
        <dbReference type="EMBL" id="TGV02609.1"/>
    </source>
</evidence>
<dbReference type="RefSeq" id="WP_135877156.1">
    <property type="nucleotide sequence ID" value="NZ_SRSO01000012.1"/>
</dbReference>
<name>A0A4S1DX23_9FLAO</name>
<keyword evidence="1" id="KW-0732">Signal</keyword>
<proteinExistence type="predicted"/>
<reference evidence="2 3" key="1">
    <citation type="submission" date="2019-04" db="EMBL/GenBank/DDBJ databases">
        <authorList>
            <person name="Liu A."/>
        </authorList>
    </citation>
    <scope>NUCLEOTIDE SEQUENCE [LARGE SCALE GENOMIC DNA]</scope>
    <source>
        <strain evidence="2 3">RZ03</strain>
    </source>
</reference>
<protein>
    <submittedName>
        <fullName evidence="2">Uncharacterized protein</fullName>
    </submittedName>
</protein>
<dbReference type="PROSITE" id="PS51257">
    <property type="entry name" value="PROKAR_LIPOPROTEIN"/>
    <property type="match status" value="1"/>
</dbReference>
<sequence length="263" mass="29253">MKTLKTVSALTILSVLFIFISCSSSDDSESDPKTEVCTKTCDKGFVLNTDSCECEKEVCTKTCDGNFILNADTCECEEFIAKVIEVDASVVTLTEDWKKRTTIADYTGEGYIVWEGPGQTWKGNIGEVGKLTYTIDVPKAGTYLFQWRSYIAKKADVDPWAEHNDSWLKFPDADDFFAERVGGSILYPKGSGKSPNPAGENGNGFFKIYMNDVDKWSITTSTSDSNAHQIYVTFNEAKAYTVEIAARSDFHAIDSFRLTEQKP</sequence>
<dbReference type="EMBL" id="SRSO01000012">
    <property type="protein sequence ID" value="TGV02609.1"/>
    <property type="molecule type" value="Genomic_DNA"/>
</dbReference>